<dbReference type="Gene3D" id="2.40.30.170">
    <property type="match status" value="1"/>
</dbReference>
<feature type="domain" description="Multidrug resistance protein MdtA-like C-terminal permuted SH3" evidence="5">
    <location>
        <begin position="296"/>
        <end position="355"/>
    </location>
</feature>
<dbReference type="Pfam" id="PF25967">
    <property type="entry name" value="RND-MFP_C"/>
    <property type="match status" value="1"/>
</dbReference>
<proteinExistence type="inferred from homology"/>
<dbReference type="Gene3D" id="1.10.287.470">
    <property type="entry name" value="Helix hairpin bin"/>
    <property type="match status" value="1"/>
</dbReference>
<evidence type="ECO:0000313" key="7">
    <source>
        <dbReference type="Proteomes" id="UP001204015"/>
    </source>
</evidence>
<keyword evidence="7" id="KW-1185">Reference proteome</keyword>
<dbReference type="EMBL" id="JAMXLY010000007">
    <property type="protein sequence ID" value="MCO6024832.1"/>
    <property type="molecule type" value="Genomic_DNA"/>
</dbReference>
<protein>
    <submittedName>
        <fullName evidence="6">Efflux RND transporter periplasmic adaptor subunit</fullName>
    </submittedName>
</protein>
<organism evidence="6 7">
    <name type="scientific">Segatella cerevisiae</name>
    <dbReference type="NCBI Taxonomy" id="2053716"/>
    <lineage>
        <taxon>Bacteria</taxon>
        <taxon>Pseudomonadati</taxon>
        <taxon>Bacteroidota</taxon>
        <taxon>Bacteroidia</taxon>
        <taxon>Bacteroidales</taxon>
        <taxon>Prevotellaceae</taxon>
        <taxon>Segatella</taxon>
    </lineage>
</organism>
<evidence type="ECO:0000256" key="1">
    <source>
        <dbReference type="ARBA" id="ARBA00004196"/>
    </source>
</evidence>
<dbReference type="Proteomes" id="UP001204015">
    <property type="component" value="Unassembled WGS sequence"/>
</dbReference>
<dbReference type="InterPro" id="IPR058627">
    <property type="entry name" value="MdtA-like_C"/>
</dbReference>
<gene>
    <name evidence="6" type="ORF">NG821_03060</name>
</gene>
<evidence type="ECO:0000256" key="2">
    <source>
        <dbReference type="ARBA" id="ARBA00009477"/>
    </source>
</evidence>
<dbReference type="RefSeq" id="WP_252760196.1">
    <property type="nucleotide sequence ID" value="NZ_JAMXLY010000007.1"/>
</dbReference>
<dbReference type="PROSITE" id="PS51257">
    <property type="entry name" value="PROKAR_LIPOPROTEIN"/>
    <property type="match status" value="1"/>
</dbReference>
<feature type="domain" description="Multidrug resistance protein MdtA-like barrel-sandwich hybrid" evidence="3">
    <location>
        <begin position="58"/>
        <end position="194"/>
    </location>
</feature>
<feature type="domain" description="Multidrug resistance protein MdtA-like beta-barrel" evidence="4">
    <location>
        <begin position="209"/>
        <end position="286"/>
    </location>
</feature>
<evidence type="ECO:0000259" key="4">
    <source>
        <dbReference type="Pfam" id="PF25944"/>
    </source>
</evidence>
<comment type="caution">
    <text evidence="6">The sequence shown here is derived from an EMBL/GenBank/DDBJ whole genome shotgun (WGS) entry which is preliminary data.</text>
</comment>
<accession>A0ABT1BUS2</accession>
<dbReference type="PANTHER" id="PTHR30158:SF23">
    <property type="entry name" value="MULTIDRUG RESISTANCE PROTEIN MEXA"/>
    <property type="match status" value="1"/>
</dbReference>
<dbReference type="NCBIfam" id="TIGR01730">
    <property type="entry name" value="RND_mfp"/>
    <property type="match status" value="1"/>
</dbReference>
<reference evidence="6 7" key="1">
    <citation type="submission" date="2022-06" db="EMBL/GenBank/DDBJ databases">
        <title>A taxonomic note on the genus Prevotella: Description of four novel genera and emended description of the genera Hallella and Xylanibacter.</title>
        <authorList>
            <person name="Hitch T.C.A."/>
        </authorList>
    </citation>
    <scope>NUCLEOTIDE SEQUENCE [LARGE SCALE GENOMIC DNA]</scope>
    <source>
        <strain evidence="6 7">DSM 100619</strain>
    </source>
</reference>
<evidence type="ECO:0000259" key="3">
    <source>
        <dbReference type="Pfam" id="PF25917"/>
    </source>
</evidence>
<name>A0ABT1BUS2_9BACT</name>
<dbReference type="InterPro" id="IPR006143">
    <property type="entry name" value="RND_pump_MFP"/>
</dbReference>
<evidence type="ECO:0000313" key="6">
    <source>
        <dbReference type="EMBL" id="MCO6024832.1"/>
    </source>
</evidence>
<dbReference type="Pfam" id="PF25944">
    <property type="entry name" value="Beta-barrel_RND"/>
    <property type="match status" value="1"/>
</dbReference>
<dbReference type="Gene3D" id="2.40.50.100">
    <property type="match status" value="1"/>
</dbReference>
<comment type="similarity">
    <text evidence="2">Belongs to the membrane fusion protein (MFP) (TC 8.A.1) family.</text>
</comment>
<dbReference type="PANTHER" id="PTHR30158">
    <property type="entry name" value="ACRA/E-RELATED COMPONENT OF DRUG EFFLUX TRANSPORTER"/>
    <property type="match status" value="1"/>
</dbReference>
<dbReference type="InterPro" id="IPR058625">
    <property type="entry name" value="MdtA-like_BSH"/>
</dbReference>
<comment type="subcellular location">
    <subcellularLocation>
        <location evidence="1">Cell envelope</location>
    </subcellularLocation>
</comment>
<dbReference type="Gene3D" id="2.40.420.20">
    <property type="match status" value="1"/>
</dbReference>
<dbReference type="SUPFAM" id="SSF111369">
    <property type="entry name" value="HlyD-like secretion proteins"/>
    <property type="match status" value="1"/>
</dbReference>
<evidence type="ECO:0000259" key="5">
    <source>
        <dbReference type="Pfam" id="PF25967"/>
    </source>
</evidence>
<sequence length="399" mass="42521">MKIKDCLFVAVLAVTLAACGGKKKGMQLGNNEYPVRTVEASSASLQTTYPATFKGIKDVEIRPMVSGFITGVFVHEGQAVRAGQVLFTIDSQTYRAAVLQARAAVGTAIAQMNTTRLTYLNSKKLFAKNIIGKYELQTAYDSYRSSAAQVSQVRAAVISARQNLGYCTVKAPVSGVIGSLPYKIGTLISPSIQVPFTTVSDISKIEAFFSISESEIMRLSQSSGSLQAALASFPLVKLLLSDGSTYNLPGKVVKMSGIIDPATGAVSLIAHFSNPQGLLRSGGSGQIVIPNDNNRAIIIPQEACNQVQDKIFVYVLGQNNKVKLTEIKVNSQNDGVNYIVTNGLHVGDRIVTKGISSLTDGMEIVPITEAQYQVNLDKAAKLAAKQNSAKGFINAMSGK</sequence>
<dbReference type="Pfam" id="PF25917">
    <property type="entry name" value="BSH_RND"/>
    <property type="match status" value="1"/>
</dbReference>
<dbReference type="InterPro" id="IPR058626">
    <property type="entry name" value="MdtA-like_b-barrel"/>
</dbReference>